<feature type="compositionally biased region" description="Acidic residues" evidence="1">
    <location>
        <begin position="508"/>
        <end position="519"/>
    </location>
</feature>
<dbReference type="PANTHER" id="PTHR28122">
    <property type="entry name" value="E3 UBIQUITIN-PROTEIN LIGASE SUBSTRATE RECEPTOR MMS22"/>
    <property type="match status" value="1"/>
</dbReference>
<feature type="region of interest" description="Disordered" evidence="1">
    <location>
        <begin position="546"/>
        <end position="575"/>
    </location>
</feature>
<accession>A0A9P7AP26</accession>
<dbReference type="GeneID" id="64591768"/>
<organism evidence="2 3">
    <name type="scientific">Suillus plorans</name>
    <dbReference type="NCBI Taxonomy" id="116603"/>
    <lineage>
        <taxon>Eukaryota</taxon>
        <taxon>Fungi</taxon>
        <taxon>Dikarya</taxon>
        <taxon>Basidiomycota</taxon>
        <taxon>Agaricomycotina</taxon>
        <taxon>Agaricomycetes</taxon>
        <taxon>Agaricomycetidae</taxon>
        <taxon>Boletales</taxon>
        <taxon>Suillineae</taxon>
        <taxon>Suillaceae</taxon>
        <taxon>Suillus</taxon>
    </lineage>
</organism>
<feature type="compositionally biased region" description="Low complexity" evidence="1">
    <location>
        <begin position="251"/>
        <end position="264"/>
    </location>
</feature>
<feature type="region of interest" description="Disordered" evidence="1">
    <location>
        <begin position="484"/>
        <end position="519"/>
    </location>
</feature>
<dbReference type="GO" id="GO:0031297">
    <property type="term" value="P:replication fork processing"/>
    <property type="evidence" value="ECO:0007669"/>
    <property type="project" value="InterPro"/>
</dbReference>
<feature type="compositionally biased region" description="Basic and acidic residues" evidence="1">
    <location>
        <begin position="198"/>
        <end position="232"/>
    </location>
</feature>
<dbReference type="EMBL" id="JABBWE010000035">
    <property type="protein sequence ID" value="KAG1792692.1"/>
    <property type="molecule type" value="Genomic_DNA"/>
</dbReference>
<feature type="region of interest" description="Disordered" evidence="1">
    <location>
        <begin position="246"/>
        <end position="311"/>
    </location>
</feature>
<feature type="compositionally biased region" description="Basic residues" evidence="1">
    <location>
        <begin position="484"/>
        <end position="493"/>
    </location>
</feature>
<dbReference type="GO" id="GO:0005634">
    <property type="term" value="C:nucleus"/>
    <property type="evidence" value="ECO:0007669"/>
    <property type="project" value="InterPro"/>
</dbReference>
<evidence type="ECO:0000256" key="1">
    <source>
        <dbReference type="SAM" id="MobiDB-lite"/>
    </source>
</evidence>
<evidence type="ECO:0000313" key="2">
    <source>
        <dbReference type="EMBL" id="KAG1792692.1"/>
    </source>
</evidence>
<feature type="compositionally biased region" description="Polar residues" evidence="1">
    <location>
        <begin position="40"/>
        <end position="50"/>
    </location>
</feature>
<reference evidence="2" key="1">
    <citation type="journal article" date="2020" name="New Phytol.">
        <title>Comparative genomics reveals dynamic genome evolution in host specialist ectomycorrhizal fungi.</title>
        <authorList>
            <person name="Lofgren L.A."/>
            <person name="Nguyen N.H."/>
            <person name="Vilgalys R."/>
            <person name="Ruytinx J."/>
            <person name="Liao H.L."/>
            <person name="Branco S."/>
            <person name="Kuo A."/>
            <person name="LaButti K."/>
            <person name="Lipzen A."/>
            <person name="Andreopoulos W."/>
            <person name="Pangilinan J."/>
            <person name="Riley R."/>
            <person name="Hundley H."/>
            <person name="Na H."/>
            <person name="Barry K."/>
            <person name="Grigoriev I.V."/>
            <person name="Stajich J.E."/>
            <person name="Kennedy P.G."/>
        </authorList>
    </citation>
    <scope>NUCLEOTIDE SEQUENCE</scope>
    <source>
        <strain evidence="2">S12</strain>
    </source>
</reference>
<proteinExistence type="predicted"/>
<feature type="region of interest" description="Disordered" evidence="1">
    <location>
        <begin position="336"/>
        <end position="389"/>
    </location>
</feature>
<feature type="compositionally biased region" description="Low complexity" evidence="1">
    <location>
        <begin position="271"/>
        <end position="288"/>
    </location>
</feature>
<feature type="compositionally biased region" description="Basic residues" evidence="1">
    <location>
        <begin position="554"/>
        <end position="568"/>
    </location>
</feature>
<comment type="caution">
    <text evidence="2">The sequence shown here is derived from an EMBL/GenBank/DDBJ whole genome shotgun (WGS) entry which is preliminary data.</text>
</comment>
<gene>
    <name evidence="2" type="ORF">HD556DRAFT_1238931</name>
</gene>
<feature type="compositionally biased region" description="Basic and acidic residues" evidence="1">
    <location>
        <begin position="168"/>
        <end position="189"/>
    </location>
</feature>
<name>A0A9P7AP26_9AGAM</name>
<dbReference type="RefSeq" id="XP_041159271.1">
    <property type="nucleotide sequence ID" value="XM_041298004.1"/>
</dbReference>
<feature type="compositionally biased region" description="Basic residues" evidence="1">
    <location>
        <begin position="626"/>
        <end position="636"/>
    </location>
</feature>
<dbReference type="GO" id="GO:0000724">
    <property type="term" value="P:double-strand break repair via homologous recombination"/>
    <property type="evidence" value="ECO:0007669"/>
    <property type="project" value="TreeGrafter"/>
</dbReference>
<feature type="region of interest" description="Disordered" evidence="1">
    <location>
        <begin position="680"/>
        <end position="718"/>
    </location>
</feature>
<keyword evidence="3" id="KW-1185">Reference proteome</keyword>
<dbReference type="GO" id="GO:0035361">
    <property type="term" value="C:Cul8-RING ubiquitin ligase complex"/>
    <property type="evidence" value="ECO:0007669"/>
    <property type="project" value="TreeGrafter"/>
</dbReference>
<feature type="compositionally biased region" description="Low complexity" evidence="1">
    <location>
        <begin position="498"/>
        <end position="507"/>
    </location>
</feature>
<feature type="region of interest" description="Disordered" evidence="1">
    <location>
        <begin position="163"/>
        <end position="232"/>
    </location>
</feature>
<dbReference type="Proteomes" id="UP000719766">
    <property type="component" value="Unassembled WGS sequence"/>
</dbReference>
<feature type="region of interest" description="Disordered" evidence="1">
    <location>
        <begin position="594"/>
        <end position="640"/>
    </location>
</feature>
<dbReference type="PANTHER" id="PTHR28122:SF1">
    <property type="entry name" value="E3 UBIQUITIN-PROTEIN LIGASE SUBSTRATE RECEPTOR MMS22"/>
    <property type="match status" value="1"/>
</dbReference>
<sequence length="1642" mass="185650">MTRDTLPRTAYPSDRRYPSPDELLLISPQTRSRRPLTPITPITQDTPSPAVQSQDLLPPPSPPPLVIPEDPEPVSRYSLRRRQARQLQPYAFDKAQYKAQMKANPDAIVKFVSPQRREMHEDGSQWADGQTQGGTQAEYIFPVDNPEEDRDYVDVEGRRQQRRVTIAEADHHNREREEGWLPEALRDLSESDEIEGTDEVRKLARDARRARKKAEAEAKKREKEEARLRAQEEAVAKEIVKKRRFKNFPLAASSSKQPAARSSSGKQRVTPSPSRSSSPSHSLRFDPSQLQSRSLARNPPATDEYEYQQDDDYDYYNFFDHNAINAENVNPDADADAIEIPSAPSTPPRSSSTLPDGTNHLDLSDDDPLAREPSEEFSSPSPEISSKDRKRFRLLQRMMPAVMIKKQLEQQGSQVKILVSTKRAHSPTPSDSGDEPLRPGHARVRMGASGRDFMIQGDPESSDVEILREEDMDAEVPDIVSRVRRRASPKVRSRSPAIIISSSSESGSESDGEESDGMIDDARIDAWSRSRRPMHEKSLIDWMLTRTRTVGGGRKQRAKSSRRPRGSSRPKLNIVTGGARMGNQTLLSFPAVSSDHDHRSQHSHHYKVHKRTESTIPVERESKALRRERRKKKRKKAEGELYSFHQSGTHIARRGLRIDLGDEGFHQALDPTWRKEIDRWQRQPGSMRQPASAISSRVRREDTQSKRQQIPVSRVDSKPQSSVEFNQRALLTTVDLGIDSLPSGIAFSAGTYIGRGFLHQLICLVTGHAQPVAPMSYVIRGFDLGPDTSVHVLTTVIAPLCDQLADDVLKGHEWTAVTGKDWELAMRTVCQLVSWRCLSIDDQEFSSLELTVHETMGSLVARVLEANFHQFSLPVCWFAVELAARIMHAARTRRGSSETRELFKFALLLMRPLSDVDLREILASFREPDGPLETNSTAVQAVESWICLFHLLINCTPESPGKLSSEPFWLLFKQLIQDEASSFITAVEASEYVWRNVFSFCALSQFSVHGMSTSLSRIAPSWETVLATLKLISLVADPQKDALTHTASLNKRDEYVSVVASRCFLLWKRWHWNLDDAMIMFNHLVEIFRSRRFASLRHEQPKFMQFMVQRDISLLSVQDRGDNVFEVLLKMIVQVAQADSTSDAEKKQRDIQVKKMLNMVVPVGSVSSTRAVQPTGQESSMLFNRLNAMAVAIHLDSSVSNVRHRVGQARRCVNFKDAHDFTRAVCIRGIEHICAVMRHHRVQLGEILNWLAEVTGILLDEYQEARTLTNKDNKNIVKNKTVEMVKSLLTSVVRMIETCSLDIADERHEYPDPAFLEGPWVKDVFSPKNPIAIEQNSSASCQEVVSAFLDARMRALPRPTAPPISSSVDNQESQDEYDKFFIDLNDPEILAALGDEPAQTSGMEWKKKEEAVCKVICGPLASAIFRVVCRYVVDSPAPSTVDSRRETADRWIDCWVGVGNVLVQNGSTWKNHMHLGPESWERIPDPLWRRRVGLRFCLALLRLDSKAYNAYEDYFIEVLLTCTVPSKTTIEHEYASIVFTLDGLRHPLLRGVLAEPSTGSSTLEISLEEYSTVRQTLIESVFANLTERLQGHTDSVNHKYLGFLVSMLSAMRDNYEVRAIALMSDHVANDLHTRACYLGRNE</sequence>
<feature type="compositionally biased region" description="Pro residues" evidence="1">
    <location>
        <begin position="57"/>
        <end position="66"/>
    </location>
</feature>
<feature type="compositionally biased region" description="Basic residues" evidence="1">
    <location>
        <begin position="601"/>
        <end position="610"/>
    </location>
</feature>
<dbReference type="InterPro" id="IPR019021">
    <property type="entry name" value="Mms22"/>
</dbReference>
<dbReference type="OrthoDB" id="2386201at2759"/>
<evidence type="ECO:0000313" key="3">
    <source>
        <dbReference type="Proteomes" id="UP000719766"/>
    </source>
</evidence>
<dbReference type="Pfam" id="PF09462">
    <property type="entry name" value="Mus7"/>
    <property type="match status" value="1"/>
</dbReference>
<protein>
    <submittedName>
        <fullName evidence="2">Mus7/MMS22 family-domain-containing protein</fullName>
    </submittedName>
</protein>
<feature type="region of interest" description="Disordered" evidence="1">
    <location>
        <begin position="1"/>
        <end position="72"/>
    </location>
</feature>